<dbReference type="PROSITE" id="PS50850">
    <property type="entry name" value="MFS"/>
    <property type="match status" value="1"/>
</dbReference>
<keyword evidence="3" id="KW-0812">Transmembrane</keyword>
<sequence length="858" mass="93201">MSQVDKLLSSTDIDNMDGVIEKDGVQAWIVCFSLVTMRALTNGFLHAWGNFLVIFEDEFNVSRETVAWVGSVCYGLSMTFGPVVSILVNRYGNRIVMFIGCVMCAISVLASSFVLNLDYLFGSFSLLYGVGACMAISPTMTIAPDYFDKYMTLAVGLMTAGSSVGTLIMAPLSQVLIDNIGWRNTFRCFTGTCLLSAACCCCIRPLDASVKRSAVEKIKKSPARKLMQELKLWKNRVFVVWTLAITCVMFGFYIPYVHLVSYAKDQGIPPEKGSILVMLLGGCTAFGRILFGRIVQSRILNRLAMHQLSMVVTGTAVMLLPLIKSFTGIIAYVLVIGLVDGCYVVLLPVLTSALLTGENIVSAWGFLIGTCSITFTLGPPVAGALYDNYGTYDIAFHCAGIPVIVGAIILFLIPWAQRTSKTNNIIIVVSEPDLSDEYDLVDDIDTYTKLENVDSQTNDTNSPRSMNVSSPRRRSRTIYRDQATSTSLDDVKIPKDVHEAMRMLQENARIVADMLDPSKLDTLNSSVTKTQGGNPSIKSRSELVQSSFHAGAPSKMVSIMSIPGGFTISQWEPNSTIDSTCSLPTIGKAPSQCTESQSHLLASSLQSKNTSDIFLKESSSINSSSPNMYLFCKNCHKAMDVSEPSRRPSEILQSQKNVESSQEAQSAPPSIEYSVINQQTLVISPRHPATVADASSLANKSETLVDGLSSASPGSSALSPRGRSSLSAIPEGIAVVSPPKEINIHMRHVTSPPKATNDQVHEKDKVTTLPVPTKNNDIEQAGLDNWLDNSPNEAVVLKMKENFLQSSDPSNPIHSSSSLKSNSSSSSAQQSVSKTCNKSSSHELDVFTHLFNDEDNKI</sequence>
<feature type="transmembrane region" description="Helical" evidence="3">
    <location>
        <begin position="25"/>
        <end position="45"/>
    </location>
</feature>
<dbReference type="EMBL" id="VSWD01000007">
    <property type="protein sequence ID" value="KAK3097753.1"/>
    <property type="molecule type" value="Genomic_DNA"/>
</dbReference>
<dbReference type="InterPro" id="IPR050327">
    <property type="entry name" value="Proton-linked_MCT"/>
</dbReference>
<dbReference type="Proteomes" id="UP001186944">
    <property type="component" value="Unassembled WGS sequence"/>
</dbReference>
<keyword evidence="3" id="KW-0472">Membrane</keyword>
<evidence type="ECO:0000256" key="3">
    <source>
        <dbReference type="SAM" id="Phobius"/>
    </source>
</evidence>
<feature type="transmembrane region" description="Helical" evidence="3">
    <location>
        <begin position="150"/>
        <end position="172"/>
    </location>
</feature>
<dbReference type="PANTHER" id="PTHR11360">
    <property type="entry name" value="MONOCARBOXYLATE TRANSPORTER"/>
    <property type="match status" value="1"/>
</dbReference>
<organism evidence="5 6">
    <name type="scientific">Pinctada imbricata</name>
    <name type="common">Atlantic pearl-oyster</name>
    <name type="synonym">Pinctada martensii</name>
    <dbReference type="NCBI Taxonomy" id="66713"/>
    <lineage>
        <taxon>Eukaryota</taxon>
        <taxon>Metazoa</taxon>
        <taxon>Spiralia</taxon>
        <taxon>Lophotrochozoa</taxon>
        <taxon>Mollusca</taxon>
        <taxon>Bivalvia</taxon>
        <taxon>Autobranchia</taxon>
        <taxon>Pteriomorphia</taxon>
        <taxon>Pterioida</taxon>
        <taxon>Pterioidea</taxon>
        <taxon>Pteriidae</taxon>
        <taxon>Pinctada</taxon>
    </lineage>
</organism>
<feature type="transmembrane region" description="Helical" evidence="3">
    <location>
        <begin position="394"/>
        <end position="413"/>
    </location>
</feature>
<feature type="region of interest" description="Disordered" evidence="2">
    <location>
        <begin position="805"/>
        <end position="840"/>
    </location>
</feature>
<name>A0AA89BVJ9_PINIB</name>
<keyword evidence="3" id="KW-1133">Transmembrane helix</keyword>
<feature type="transmembrane region" description="Helical" evidence="3">
    <location>
        <begin position="95"/>
        <end position="115"/>
    </location>
</feature>
<dbReference type="GO" id="GO:0008028">
    <property type="term" value="F:monocarboxylic acid transmembrane transporter activity"/>
    <property type="evidence" value="ECO:0007669"/>
    <property type="project" value="TreeGrafter"/>
</dbReference>
<feature type="compositionally biased region" description="Low complexity" evidence="2">
    <location>
        <begin position="806"/>
        <end position="833"/>
    </location>
</feature>
<proteinExistence type="predicted"/>
<dbReference type="SUPFAM" id="SSF103473">
    <property type="entry name" value="MFS general substrate transporter"/>
    <property type="match status" value="1"/>
</dbReference>
<evidence type="ECO:0000313" key="6">
    <source>
        <dbReference type="Proteomes" id="UP001186944"/>
    </source>
</evidence>
<feature type="region of interest" description="Disordered" evidence="2">
    <location>
        <begin position="451"/>
        <end position="477"/>
    </location>
</feature>
<reference evidence="5" key="1">
    <citation type="submission" date="2019-08" db="EMBL/GenBank/DDBJ databases">
        <title>The improved chromosome-level genome for the pearl oyster Pinctada fucata martensii using PacBio sequencing and Hi-C.</title>
        <authorList>
            <person name="Zheng Z."/>
        </authorList>
    </citation>
    <scope>NUCLEOTIDE SEQUENCE</scope>
    <source>
        <strain evidence="5">ZZ-2019</strain>
        <tissue evidence="5">Adductor muscle</tissue>
    </source>
</reference>
<comment type="caution">
    <text evidence="5">The sequence shown here is derived from an EMBL/GenBank/DDBJ whole genome shotgun (WGS) entry which is preliminary data.</text>
</comment>
<feature type="transmembrane region" description="Helical" evidence="3">
    <location>
        <begin position="274"/>
        <end position="291"/>
    </location>
</feature>
<feature type="compositionally biased region" description="Polar residues" evidence="2">
    <location>
        <begin position="651"/>
        <end position="668"/>
    </location>
</feature>
<dbReference type="AlphaFoldDB" id="A0AA89BVJ9"/>
<evidence type="ECO:0000259" key="4">
    <source>
        <dbReference type="PROSITE" id="PS50850"/>
    </source>
</evidence>
<dbReference type="GO" id="GO:0016020">
    <property type="term" value="C:membrane"/>
    <property type="evidence" value="ECO:0007669"/>
    <property type="project" value="UniProtKB-SubCell"/>
</dbReference>
<feature type="transmembrane region" description="Helical" evidence="3">
    <location>
        <begin position="121"/>
        <end position="143"/>
    </location>
</feature>
<feature type="transmembrane region" description="Helical" evidence="3">
    <location>
        <begin position="237"/>
        <end position="254"/>
    </location>
</feature>
<evidence type="ECO:0000256" key="1">
    <source>
        <dbReference type="ARBA" id="ARBA00004141"/>
    </source>
</evidence>
<comment type="subcellular location">
    <subcellularLocation>
        <location evidence="1">Membrane</location>
        <topology evidence="1">Multi-pass membrane protein</topology>
    </subcellularLocation>
</comment>
<feature type="transmembrane region" description="Helical" evidence="3">
    <location>
        <begin position="65"/>
        <end position="88"/>
    </location>
</feature>
<dbReference type="InterPro" id="IPR020846">
    <property type="entry name" value="MFS_dom"/>
</dbReference>
<keyword evidence="6" id="KW-1185">Reference proteome</keyword>
<dbReference type="Pfam" id="PF07690">
    <property type="entry name" value="MFS_1"/>
    <property type="match status" value="1"/>
</dbReference>
<feature type="region of interest" description="Disordered" evidence="2">
    <location>
        <begin position="642"/>
        <end position="669"/>
    </location>
</feature>
<evidence type="ECO:0000256" key="2">
    <source>
        <dbReference type="SAM" id="MobiDB-lite"/>
    </source>
</evidence>
<feature type="compositionally biased region" description="Polar residues" evidence="2">
    <location>
        <begin position="453"/>
        <end position="470"/>
    </location>
</feature>
<dbReference type="CDD" id="cd17352">
    <property type="entry name" value="MFS_MCT_SLC16"/>
    <property type="match status" value="1"/>
</dbReference>
<accession>A0AA89BVJ9</accession>
<gene>
    <name evidence="5" type="ORF">FSP39_012826</name>
</gene>
<feature type="transmembrane region" description="Helical" evidence="3">
    <location>
        <begin position="361"/>
        <end position="382"/>
    </location>
</feature>
<evidence type="ECO:0000313" key="5">
    <source>
        <dbReference type="EMBL" id="KAK3097753.1"/>
    </source>
</evidence>
<protein>
    <recommendedName>
        <fullName evidence="4">Major facilitator superfamily (MFS) profile domain-containing protein</fullName>
    </recommendedName>
</protein>
<dbReference type="InterPro" id="IPR011701">
    <property type="entry name" value="MFS"/>
</dbReference>
<dbReference type="Gene3D" id="1.20.1250.20">
    <property type="entry name" value="MFS general substrate transporter like domains"/>
    <property type="match status" value="1"/>
</dbReference>
<feature type="domain" description="Major facilitator superfamily (MFS) profile" evidence="4">
    <location>
        <begin position="27"/>
        <end position="418"/>
    </location>
</feature>
<dbReference type="InterPro" id="IPR036259">
    <property type="entry name" value="MFS_trans_sf"/>
</dbReference>
<feature type="region of interest" description="Disordered" evidence="2">
    <location>
        <begin position="750"/>
        <end position="788"/>
    </location>
</feature>
<dbReference type="PANTHER" id="PTHR11360:SF284">
    <property type="entry name" value="EG:103B4.3 PROTEIN-RELATED"/>
    <property type="match status" value="1"/>
</dbReference>
<feature type="transmembrane region" description="Helical" evidence="3">
    <location>
        <begin position="329"/>
        <end position="349"/>
    </location>
</feature>